<evidence type="ECO:0000256" key="5">
    <source>
        <dbReference type="ARBA" id="ARBA00023002"/>
    </source>
</evidence>
<dbReference type="InterPro" id="IPR044486">
    <property type="entry name" value="AKR2B1"/>
</dbReference>
<comment type="catalytic activity">
    <reaction evidence="7">
        <text>xylitol + NADP(+) = D-xylose + NADPH + H(+)</text>
        <dbReference type="Rhea" id="RHEA:27445"/>
        <dbReference type="ChEBI" id="CHEBI:15378"/>
        <dbReference type="ChEBI" id="CHEBI:17151"/>
        <dbReference type="ChEBI" id="CHEBI:53455"/>
        <dbReference type="ChEBI" id="CHEBI:57783"/>
        <dbReference type="ChEBI" id="CHEBI:58349"/>
        <dbReference type="EC" id="1.1.1.307"/>
    </reaction>
</comment>
<comment type="catalytic activity">
    <reaction evidence="8">
        <text>xylitol + NAD(+) = D-xylose + NADH + H(+)</text>
        <dbReference type="Rhea" id="RHEA:27441"/>
        <dbReference type="ChEBI" id="CHEBI:15378"/>
        <dbReference type="ChEBI" id="CHEBI:17151"/>
        <dbReference type="ChEBI" id="CHEBI:53455"/>
        <dbReference type="ChEBI" id="CHEBI:57540"/>
        <dbReference type="ChEBI" id="CHEBI:57945"/>
        <dbReference type="EC" id="1.1.1.307"/>
    </reaction>
</comment>
<evidence type="ECO:0000256" key="4">
    <source>
        <dbReference type="ARBA" id="ARBA00022629"/>
    </source>
</evidence>
<feature type="active site" description="Proton donor" evidence="9">
    <location>
        <position position="49"/>
    </location>
</feature>
<dbReference type="PROSITE" id="PS51257">
    <property type="entry name" value="PROKAR_LIPOPROTEIN"/>
    <property type="match status" value="1"/>
</dbReference>
<dbReference type="OrthoDB" id="416253at2759"/>
<organism evidence="13 14">
    <name type="scientific">Candida verbasci</name>
    <dbReference type="NCBI Taxonomy" id="1227364"/>
    <lineage>
        <taxon>Eukaryota</taxon>
        <taxon>Fungi</taxon>
        <taxon>Dikarya</taxon>
        <taxon>Ascomycota</taxon>
        <taxon>Saccharomycotina</taxon>
        <taxon>Pichiomycetes</taxon>
        <taxon>Debaryomycetaceae</taxon>
        <taxon>Candida/Lodderomyces clade</taxon>
        <taxon>Candida</taxon>
    </lineage>
</organism>
<dbReference type="SUPFAM" id="SSF51430">
    <property type="entry name" value="NAD(P)-linked oxidoreductase"/>
    <property type="match status" value="1"/>
</dbReference>
<comment type="caution">
    <text evidence="13">The sequence shown here is derived from an EMBL/GenBank/DDBJ whole genome shotgun (WGS) entry which is preliminary data.</text>
</comment>
<dbReference type="InterPro" id="IPR020471">
    <property type="entry name" value="AKR"/>
</dbReference>
<evidence type="ECO:0000313" key="13">
    <source>
        <dbReference type="EMBL" id="CAI5759856.1"/>
    </source>
</evidence>
<keyword evidence="5" id="KW-0560">Oxidoreductase</keyword>
<sequence length="323" mass="36560">MVEHIKLNSGHSMPQIGFGCWKLDESSASEQIYNAIKEGYRLFDGAEDYGNEKQVGQGIKKAIDEGLVKREELFIVSKLWNSYHDPKNVEIALDKTLSDLGLDYLDLFLIHFPISFKFVPIEEKYPPGFYCGDGDNFHYENVPILNTWNALEKLVKAGKIKSIGISNFNGSLIYDLLRGIRSQGGIEPSVLQIEHHPYLQQPRLIEYVQGQGIAVTAYSSFGPQSFIELESKKAKDTPTLFEHDTIKSIADKHGKSPAQVLLRWATQHGIAVIPKSNNPKRLGQNLNVNDFKLSDEDIKEIAKLDIGLRFNDPWDWDKIPIFV</sequence>
<keyword evidence="14" id="KW-1185">Reference proteome</keyword>
<feature type="domain" description="NADP-dependent oxidoreductase" evidence="12">
    <location>
        <begin position="16"/>
        <end position="305"/>
    </location>
</feature>
<evidence type="ECO:0000259" key="12">
    <source>
        <dbReference type="Pfam" id="PF00248"/>
    </source>
</evidence>
<accession>A0A9W4XBU9</accession>
<protein>
    <recommendedName>
        <fullName evidence="3">D-xylose reductase [NAD(P)H]</fullName>
        <ecNumber evidence="3">1.1.1.307</ecNumber>
    </recommendedName>
</protein>
<dbReference type="PROSITE" id="PS00062">
    <property type="entry name" value="ALDOKETO_REDUCTASE_2"/>
    <property type="match status" value="1"/>
</dbReference>
<evidence type="ECO:0000256" key="6">
    <source>
        <dbReference type="ARBA" id="ARBA00023277"/>
    </source>
</evidence>
<dbReference type="Proteomes" id="UP001152885">
    <property type="component" value="Unassembled WGS sequence"/>
</dbReference>
<keyword evidence="4" id="KW-0859">Xylose metabolism</keyword>
<evidence type="ECO:0000256" key="9">
    <source>
        <dbReference type="PIRSR" id="PIRSR000097-1"/>
    </source>
</evidence>
<feature type="site" description="Lowers pKa of active site Tyr" evidence="11">
    <location>
        <position position="78"/>
    </location>
</feature>
<dbReference type="InterPro" id="IPR023210">
    <property type="entry name" value="NADP_OxRdtase_dom"/>
</dbReference>
<evidence type="ECO:0000256" key="7">
    <source>
        <dbReference type="ARBA" id="ARBA00047534"/>
    </source>
</evidence>
<evidence type="ECO:0000256" key="1">
    <source>
        <dbReference type="ARBA" id="ARBA00004722"/>
    </source>
</evidence>
<dbReference type="EMBL" id="CANTUO010000005">
    <property type="protein sequence ID" value="CAI5759856.1"/>
    <property type="molecule type" value="Genomic_DNA"/>
</dbReference>
<evidence type="ECO:0000256" key="3">
    <source>
        <dbReference type="ARBA" id="ARBA00012845"/>
    </source>
</evidence>
<name>A0A9W4XBU9_9ASCO</name>
<gene>
    <name evidence="13" type="ORF">CANVERA_P4368</name>
</gene>
<dbReference type="AlphaFoldDB" id="A0A9W4XBU9"/>
<evidence type="ECO:0000256" key="8">
    <source>
        <dbReference type="ARBA" id="ARBA00049485"/>
    </source>
</evidence>
<dbReference type="Pfam" id="PF00248">
    <property type="entry name" value="Aldo_ket_red"/>
    <property type="match status" value="1"/>
</dbReference>
<feature type="binding site" evidence="10">
    <location>
        <position position="111"/>
    </location>
    <ligand>
        <name>substrate</name>
    </ligand>
</feature>
<evidence type="ECO:0000313" key="14">
    <source>
        <dbReference type="Proteomes" id="UP001152885"/>
    </source>
</evidence>
<dbReference type="PROSITE" id="PS00798">
    <property type="entry name" value="ALDOKETO_REDUCTASE_1"/>
    <property type="match status" value="1"/>
</dbReference>
<dbReference type="CDD" id="cd19113">
    <property type="entry name" value="AKR_AKR2B1-10"/>
    <property type="match status" value="1"/>
</dbReference>
<dbReference type="PANTHER" id="PTHR11732">
    <property type="entry name" value="ALDO/KETO REDUCTASE"/>
    <property type="match status" value="1"/>
</dbReference>
<dbReference type="FunFam" id="3.20.20.100:FF:000007">
    <property type="entry name" value="NAD(P)H-dependent D-xylose reductase xyl1"/>
    <property type="match status" value="1"/>
</dbReference>
<dbReference type="PRINTS" id="PR00069">
    <property type="entry name" value="ALDKETRDTASE"/>
</dbReference>
<keyword evidence="6" id="KW-0119">Carbohydrate metabolism</keyword>
<dbReference type="PIRSF" id="PIRSF000097">
    <property type="entry name" value="AKR"/>
    <property type="match status" value="1"/>
</dbReference>
<dbReference type="InterPro" id="IPR018170">
    <property type="entry name" value="Aldo/ket_reductase_CS"/>
</dbReference>
<dbReference type="Gene3D" id="3.20.20.100">
    <property type="entry name" value="NADP-dependent oxidoreductase domain"/>
    <property type="match status" value="1"/>
</dbReference>
<dbReference type="PROSITE" id="PS00063">
    <property type="entry name" value="ALDOKETO_REDUCTASE_3"/>
    <property type="match status" value="1"/>
</dbReference>
<evidence type="ECO:0000256" key="10">
    <source>
        <dbReference type="PIRSR" id="PIRSR000097-2"/>
    </source>
</evidence>
<reference evidence="13" key="1">
    <citation type="submission" date="2022-12" db="EMBL/GenBank/DDBJ databases">
        <authorList>
            <person name="Brejova B."/>
        </authorList>
    </citation>
    <scope>NUCLEOTIDE SEQUENCE</scope>
</reference>
<evidence type="ECO:0000256" key="2">
    <source>
        <dbReference type="ARBA" id="ARBA00007905"/>
    </source>
</evidence>
<dbReference type="InterPro" id="IPR036812">
    <property type="entry name" value="NAD(P)_OxRdtase_dom_sf"/>
</dbReference>
<comment type="pathway">
    <text evidence="1">Carbohydrate metabolism; D-xylose degradation.</text>
</comment>
<dbReference type="GO" id="GO:0042732">
    <property type="term" value="P:D-xylose metabolic process"/>
    <property type="evidence" value="ECO:0007669"/>
    <property type="project" value="UniProtKB-KW"/>
</dbReference>
<proteinExistence type="inferred from homology"/>
<comment type="similarity">
    <text evidence="2">Belongs to the aldo/keto reductase family.</text>
</comment>
<evidence type="ECO:0000256" key="11">
    <source>
        <dbReference type="PIRSR" id="PIRSR000097-3"/>
    </source>
</evidence>
<dbReference type="GO" id="GO:0032866">
    <property type="term" value="F:D-xylose reductase (NADPH) activity"/>
    <property type="evidence" value="ECO:0007669"/>
    <property type="project" value="InterPro"/>
</dbReference>
<dbReference type="EC" id="1.1.1.307" evidence="3"/>